<keyword evidence="5 8" id="KW-1133">Transmembrane helix</keyword>
<gene>
    <name evidence="9" type="ORF">HRUBRA_01308</name>
</gene>
<feature type="transmembrane region" description="Helical" evidence="8">
    <location>
        <begin position="21"/>
        <end position="39"/>
    </location>
</feature>
<evidence type="ECO:0000256" key="3">
    <source>
        <dbReference type="ARBA" id="ARBA00022475"/>
    </source>
</evidence>
<proteinExistence type="inferred from homology"/>
<evidence type="ECO:0000256" key="2">
    <source>
        <dbReference type="ARBA" id="ARBA00005811"/>
    </source>
</evidence>
<dbReference type="Pfam" id="PF02472">
    <property type="entry name" value="ExbD"/>
    <property type="match status" value="1"/>
</dbReference>
<reference evidence="9 10" key="1">
    <citation type="journal article" date="2014" name="Genome Announc.">
        <title>Genome Sequence of Gammaproteobacterial Pseudohaliea rubra Type Strain DSM 19751, Isolated from Coastal Seawater of the Mediterranean Sea.</title>
        <authorList>
            <person name="Spring S."/>
            <person name="Fiebig A."/>
            <person name="Riedel T."/>
            <person name="Goker M."/>
            <person name="Klenk H.P."/>
        </authorList>
    </citation>
    <scope>NUCLEOTIDE SEQUENCE [LARGE SCALE GENOMIC DNA]</scope>
    <source>
        <strain evidence="9 10">DSM 19751</strain>
    </source>
</reference>
<evidence type="ECO:0000256" key="1">
    <source>
        <dbReference type="ARBA" id="ARBA00004162"/>
    </source>
</evidence>
<comment type="similarity">
    <text evidence="2 7">Belongs to the ExbD/TolR family.</text>
</comment>
<keyword evidence="7" id="KW-0813">Transport</keyword>
<evidence type="ECO:0000313" key="9">
    <source>
        <dbReference type="EMBL" id="KGE04084.1"/>
    </source>
</evidence>
<dbReference type="InterPro" id="IPR003400">
    <property type="entry name" value="ExbD"/>
</dbReference>
<dbReference type="RefSeq" id="WP_035515572.1">
    <property type="nucleotide sequence ID" value="NZ_KN234756.1"/>
</dbReference>
<accession>A0A095WZQ8</accession>
<protein>
    <submittedName>
        <fullName evidence="9">Biopolymer transport protein ExbD/TolR</fullName>
    </submittedName>
</protein>
<dbReference type="eggNOG" id="COG0848">
    <property type="taxonomic scope" value="Bacteria"/>
</dbReference>
<dbReference type="GO" id="GO:0005886">
    <property type="term" value="C:plasma membrane"/>
    <property type="evidence" value="ECO:0007669"/>
    <property type="project" value="UniProtKB-SubCell"/>
</dbReference>
<comment type="subcellular location">
    <subcellularLocation>
        <location evidence="1">Cell membrane</location>
        <topology evidence="1">Single-pass membrane protein</topology>
    </subcellularLocation>
    <subcellularLocation>
        <location evidence="7">Cell membrane</location>
        <topology evidence="7">Single-pass type II membrane protein</topology>
    </subcellularLocation>
</comment>
<dbReference type="Proteomes" id="UP000029640">
    <property type="component" value="Unassembled WGS sequence"/>
</dbReference>
<evidence type="ECO:0000256" key="6">
    <source>
        <dbReference type="ARBA" id="ARBA00023136"/>
    </source>
</evidence>
<dbReference type="PANTHER" id="PTHR30558:SF13">
    <property type="entry name" value="BIOPOLYMER TRANSPORT PROTEIN EXBD2"/>
    <property type="match status" value="1"/>
</dbReference>
<dbReference type="AlphaFoldDB" id="A0A095WZQ8"/>
<dbReference type="PATRIC" id="fig|1265313.6.peg.1292"/>
<name>A0A095WZQ8_9GAMM</name>
<dbReference type="PANTHER" id="PTHR30558">
    <property type="entry name" value="EXBD MEMBRANE COMPONENT OF PMF-DRIVEN MACROMOLECULE IMPORT SYSTEM"/>
    <property type="match status" value="1"/>
</dbReference>
<evidence type="ECO:0000313" key="10">
    <source>
        <dbReference type="Proteomes" id="UP000029640"/>
    </source>
</evidence>
<keyword evidence="4 7" id="KW-0812">Transmembrane</keyword>
<evidence type="ECO:0000256" key="4">
    <source>
        <dbReference type="ARBA" id="ARBA00022692"/>
    </source>
</evidence>
<comment type="caution">
    <text evidence="9">The sequence shown here is derived from an EMBL/GenBank/DDBJ whole genome shotgun (WGS) entry which is preliminary data.</text>
</comment>
<evidence type="ECO:0000256" key="7">
    <source>
        <dbReference type="RuleBase" id="RU003879"/>
    </source>
</evidence>
<dbReference type="GO" id="GO:0015031">
    <property type="term" value="P:protein transport"/>
    <property type="evidence" value="ECO:0007669"/>
    <property type="project" value="UniProtKB-KW"/>
</dbReference>
<evidence type="ECO:0000256" key="8">
    <source>
        <dbReference type="SAM" id="Phobius"/>
    </source>
</evidence>
<keyword evidence="7" id="KW-0653">Protein transport</keyword>
<sequence length="136" mass="14944">MRRLGKNQEADEQADIDLTPMLDVVFIMLIFFIVVASFIKEAGIEVNRPDKNQSDPSDATSILVNIRSDDQVWMENRRVDGRAVRANIQRLLASDPEQGVTIKVEKGATANSVINVADSAREAGAMSVNWASAGDR</sequence>
<dbReference type="GO" id="GO:0022857">
    <property type="term" value="F:transmembrane transporter activity"/>
    <property type="evidence" value="ECO:0007669"/>
    <property type="project" value="InterPro"/>
</dbReference>
<keyword evidence="3" id="KW-1003">Cell membrane</keyword>
<dbReference type="OrthoDB" id="9793581at2"/>
<dbReference type="Gene3D" id="3.30.420.270">
    <property type="match status" value="1"/>
</dbReference>
<keyword evidence="10" id="KW-1185">Reference proteome</keyword>
<dbReference type="HOGENOM" id="CLU_085305_3_0_6"/>
<dbReference type="EMBL" id="AUVB01000038">
    <property type="protein sequence ID" value="KGE04084.1"/>
    <property type="molecule type" value="Genomic_DNA"/>
</dbReference>
<evidence type="ECO:0000256" key="5">
    <source>
        <dbReference type="ARBA" id="ARBA00022989"/>
    </source>
</evidence>
<keyword evidence="6 8" id="KW-0472">Membrane</keyword>
<dbReference type="STRING" id="1265313.HRUBRA_01308"/>
<organism evidence="9 10">
    <name type="scientific">Pseudohaliea rubra DSM 19751</name>
    <dbReference type="NCBI Taxonomy" id="1265313"/>
    <lineage>
        <taxon>Bacteria</taxon>
        <taxon>Pseudomonadati</taxon>
        <taxon>Pseudomonadota</taxon>
        <taxon>Gammaproteobacteria</taxon>
        <taxon>Cellvibrionales</taxon>
        <taxon>Halieaceae</taxon>
        <taxon>Pseudohaliea</taxon>
    </lineage>
</organism>